<dbReference type="Proteomes" id="UP000226080">
    <property type="component" value="Unassembled WGS sequence"/>
</dbReference>
<accession>A0A2G1DQN1</accession>
<protein>
    <submittedName>
        <fullName evidence="3">Terminase</fullName>
    </submittedName>
</protein>
<evidence type="ECO:0000313" key="4">
    <source>
        <dbReference type="Proteomes" id="UP000226080"/>
    </source>
</evidence>
<comment type="caution">
    <text evidence="3">The sequence shown here is derived from an EMBL/GenBank/DDBJ whole genome shotgun (WGS) entry which is preliminary data.</text>
</comment>
<dbReference type="InterPro" id="IPR005335">
    <property type="entry name" value="Terminase_ssu"/>
</dbReference>
<dbReference type="InterPro" id="IPR052404">
    <property type="entry name" value="SPP1-like_terminase"/>
</dbReference>
<reference evidence="3 4" key="1">
    <citation type="submission" date="2017-10" db="EMBL/GenBank/DDBJ databases">
        <title>Draft genome sequences of Aggregatibacter actinomycetemcomitans strains 310a and 310b.</title>
        <authorList>
            <person name="May A.C."/>
            <person name="Ohta H."/>
            <person name="Maeda H."/>
            <person name="Kokeguchi S."/>
            <person name="Cugini C."/>
        </authorList>
    </citation>
    <scope>NUCLEOTIDE SEQUENCE [LARGE SCALE GENOMIC DNA]</scope>
    <source>
        <strain evidence="3 4">310b</strain>
    </source>
</reference>
<keyword evidence="1" id="KW-1188">Viral release from host cell</keyword>
<organism evidence="3 4">
    <name type="scientific">Aggregatibacter actinomycetemcomitans</name>
    <name type="common">Actinobacillus actinomycetemcomitans</name>
    <name type="synonym">Haemophilus actinomycetemcomitans</name>
    <dbReference type="NCBI Taxonomy" id="714"/>
    <lineage>
        <taxon>Bacteria</taxon>
        <taxon>Pseudomonadati</taxon>
        <taxon>Pseudomonadota</taxon>
        <taxon>Gammaproteobacteria</taxon>
        <taxon>Pasteurellales</taxon>
        <taxon>Pasteurellaceae</taxon>
        <taxon>Aggregatibacter</taxon>
    </lineage>
</organism>
<evidence type="ECO:0000256" key="2">
    <source>
        <dbReference type="ARBA" id="ARBA00023219"/>
    </source>
</evidence>
<gene>
    <name evidence="3" type="ORF">CQR80_04785</name>
</gene>
<dbReference type="PANTHER" id="PTHR41328:SF2">
    <property type="entry name" value="TERMINASE SMALL SUBUNIT"/>
    <property type="match status" value="1"/>
</dbReference>
<evidence type="ECO:0000256" key="1">
    <source>
        <dbReference type="ARBA" id="ARBA00022612"/>
    </source>
</evidence>
<dbReference type="Gene3D" id="1.10.10.1400">
    <property type="entry name" value="Terminase, small subunit, N-terminal DNA-binding domain, HTH motif"/>
    <property type="match status" value="1"/>
</dbReference>
<keyword evidence="4" id="KW-1185">Reference proteome</keyword>
<name>A0A2G1DQN1_AGGAC</name>
<keyword evidence="2" id="KW-0231">Viral genome packaging</keyword>
<evidence type="ECO:0000313" key="3">
    <source>
        <dbReference type="EMBL" id="PHO20812.1"/>
    </source>
</evidence>
<dbReference type="InterPro" id="IPR038713">
    <property type="entry name" value="Terminase_Gp1_N_sf"/>
</dbReference>
<dbReference type="RefSeq" id="WP_099308939.1">
    <property type="nucleotide sequence ID" value="NZ_PCGV01000007.1"/>
</dbReference>
<sequence>MSKKDEVKSTSGRGESKLRDKQKRFIQEYLIDLNATQAAIRAGYSQKTAYSIGQENLNKPEIQRGIAEAQNKRSERTQIKQDDVIRMLLENIEIASGKKAVIKTEIRKSEDGELVGDDIAQFVYESSSVNRSLELLGKHLGMFSEKVEVSGDLHIEQRTELNLSGLDINELEQLEKLLEKGNPEQDSD</sequence>
<dbReference type="EMBL" id="PCGW01000007">
    <property type="protein sequence ID" value="PHO20812.1"/>
    <property type="molecule type" value="Genomic_DNA"/>
</dbReference>
<dbReference type="Pfam" id="PF03592">
    <property type="entry name" value="Terminase_2"/>
    <property type="match status" value="1"/>
</dbReference>
<proteinExistence type="predicted"/>
<dbReference type="PANTHER" id="PTHR41328">
    <property type="entry name" value="TERMINASE SMALL SUBUNIT-RELATED"/>
    <property type="match status" value="1"/>
</dbReference>